<dbReference type="Proteomes" id="UP001589776">
    <property type="component" value="Unassembled WGS sequence"/>
</dbReference>
<sequence>MIDIGFNINRAKAQFYEIFESEVVISENSDEGRAELTVIFQDHRGKKFIRLLREHDPILQYADNQKCADGIIIECTASDCQRAKIYIIELKTTIGVMTWNDVKAQFRGATLRALAFATSIGINHIEAISYCTAYLEDSEIKKIAEAIERQSNLTGTVAKKRPIGINPSEIKEWNDTKITPFREQKNSFPHSYCILSREADINKGLISM</sequence>
<organism evidence="1 2">
    <name type="scientific">Paenibacillus chartarius</name>
    <dbReference type="NCBI Taxonomy" id="747481"/>
    <lineage>
        <taxon>Bacteria</taxon>
        <taxon>Bacillati</taxon>
        <taxon>Bacillota</taxon>
        <taxon>Bacilli</taxon>
        <taxon>Bacillales</taxon>
        <taxon>Paenibacillaceae</taxon>
        <taxon>Paenibacillus</taxon>
    </lineage>
</organism>
<dbReference type="EMBL" id="JBHLWN010000022">
    <property type="protein sequence ID" value="MFC0211819.1"/>
    <property type="molecule type" value="Genomic_DNA"/>
</dbReference>
<dbReference type="RefSeq" id="WP_377468823.1">
    <property type="nucleotide sequence ID" value="NZ_JBHLWN010000022.1"/>
</dbReference>
<reference evidence="1 2" key="1">
    <citation type="submission" date="2024-09" db="EMBL/GenBank/DDBJ databases">
        <authorList>
            <person name="Sun Q."/>
            <person name="Mori K."/>
        </authorList>
    </citation>
    <scope>NUCLEOTIDE SEQUENCE [LARGE SCALE GENOMIC DNA]</scope>
    <source>
        <strain evidence="1 2">CCM 7759</strain>
    </source>
</reference>
<comment type="caution">
    <text evidence="1">The sequence shown here is derived from an EMBL/GenBank/DDBJ whole genome shotgun (WGS) entry which is preliminary data.</text>
</comment>
<accession>A0ABV6DGP8</accession>
<gene>
    <name evidence="1" type="ORF">ACFFK0_05005</name>
</gene>
<proteinExistence type="predicted"/>
<evidence type="ECO:0000313" key="2">
    <source>
        <dbReference type="Proteomes" id="UP001589776"/>
    </source>
</evidence>
<name>A0ABV6DGP8_9BACL</name>
<keyword evidence="2" id="KW-1185">Reference proteome</keyword>
<protein>
    <submittedName>
        <fullName evidence="1">Uncharacterized protein</fullName>
    </submittedName>
</protein>
<evidence type="ECO:0000313" key="1">
    <source>
        <dbReference type="EMBL" id="MFC0211819.1"/>
    </source>
</evidence>